<protein>
    <recommendedName>
        <fullName evidence="2">SnoaL-like domain-containing protein</fullName>
    </recommendedName>
</protein>
<keyword evidence="1" id="KW-0732">Signal</keyword>
<accession>A0ABN7QAS3</accession>
<keyword evidence="4" id="KW-1185">Reference proteome</keyword>
<feature type="chain" id="PRO_5047003047" description="SnoaL-like domain-containing protein" evidence="1">
    <location>
        <begin position="32"/>
        <end position="193"/>
    </location>
</feature>
<dbReference type="Pfam" id="PF12680">
    <property type="entry name" value="SnoaL_2"/>
    <property type="match status" value="1"/>
</dbReference>
<sequence length="193" mass="21267">MKKAMMKPTLALALGLGLALASSGYPSLSSAASPSSVVEATVSQVKSSVVTTVPPELLEACRKGLTGFDKNDRTDMIAALADNVVFEFSDSLPYGGTYTGKDEFVAFWKHVYKEYEYFNYDARAVLAAGDYIIVPVVARAKTKTGYSMENEHLFLFRVKDGKIVYGRIYADTARGRDVLEGREPRRYPKLILN</sequence>
<feature type="signal peptide" evidence="1">
    <location>
        <begin position="1"/>
        <end position="31"/>
    </location>
</feature>
<name>A0ABN7QAS3_9BURK</name>
<organism evidence="3 4">
    <name type="scientific">Cupriavidus numazuensis</name>
    <dbReference type="NCBI Taxonomy" id="221992"/>
    <lineage>
        <taxon>Bacteria</taxon>
        <taxon>Pseudomonadati</taxon>
        <taxon>Pseudomonadota</taxon>
        <taxon>Betaproteobacteria</taxon>
        <taxon>Burkholderiales</taxon>
        <taxon>Burkholderiaceae</taxon>
        <taxon>Cupriavidus</taxon>
    </lineage>
</organism>
<dbReference type="Proteomes" id="UP000672657">
    <property type="component" value="Unassembled WGS sequence"/>
</dbReference>
<dbReference type="PANTHER" id="PTHR41252:SF1">
    <property type="entry name" value="BLR2505 PROTEIN"/>
    <property type="match status" value="1"/>
</dbReference>
<dbReference type="EMBL" id="CAJPVI010000086">
    <property type="protein sequence ID" value="CAG2160634.1"/>
    <property type="molecule type" value="Genomic_DNA"/>
</dbReference>
<dbReference type="InterPro" id="IPR032710">
    <property type="entry name" value="NTF2-like_dom_sf"/>
</dbReference>
<evidence type="ECO:0000259" key="2">
    <source>
        <dbReference type="Pfam" id="PF12680"/>
    </source>
</evidence>
<dbReference type="Gene3D" id="3.10.450.50">
    <property type="match status" value="1"/>
</dbReference>
<reference evidence="3 4" key="1">
    <citation type="submission" date="2021-03" db="EMBL/GenBank/DDBJ databases">
        <authorList>
            <person name="Peeters C."/>
        </authorList>
    </citation>
    <scope>NUCLEOTIDE SEQUENCE [LARGE SCALE GENOMIC DNA]</scope>
    <source>
        <strain evidence="3 4">LMG 26411</strain>
    </source>
</reference>
<comment type="caution">
    <text evidence="3">The sequence shown here is derived from an EMBL/GenBank/DDBJ whole genome shotgun (WGS) entry which is preliminary data.</text>
</comment>
<evidence type="ECO:0000256" key="1">
    <source>
        <dbReference type="SAM" id="SignalP"/>
    </source>
</evidence>
<dbReference type="InterPro" id="IPR037401">
    <property type="entry name" value="SnoaL-like"/>
</dbReference>
<dbReference type="RefSeq" id="WP_244874226.1">
    <property type="nucleotide sequence ID" value="NZ_CAJPVI010000086.1"/>
</dbReference>
<feature type="domain" description="SnoaL-like" evidence="2">
    <location>
        <begin position="66"/>
        <end position="165"/>
    </location>
</feature>
<gene>
    <name evidence="3" type="ORF">LMG26411_07632</name>
</gene>
<dbReference type="PANTHER" id="PTHR41252">
    <property type="entry name" value="BLR2505 PROTEIN"/>
    <property type="match status" value="1"/>
</dbReference>
<dbReference type="SUPFAM" id="SSF54427">
    <property type="entry name" value="NTF2-like"/>
    <property type="match status" value="1"/>
</dbReference>
<evidence type="ECO:0000313" key="4">
    <source>
        <dbReference type="Proteomes" id="UP000672657"/>
    </source>
</evidence>
<evidence type="ECO:0000313" key="3">
    <source>
        <dbReference type="EMBL" id="CAG2160634.1"/>
    </source>
</evidence>
<proteinExistence type="predicted"/>